<comment type="caution">
    <text evidence="1">The sequence shown here is derived from an EMBL/GenBank/DDBJ whole genome shotgun (WGS) entry which is preliminary data.</text>
</comment>
<name>A0A0V0RVM9_9BILA</name>
<dbReference type="Proteomes" id="UP000054630">
    <property type="component" value="Unassembled WGS sequence"/>
</dbReference>
<accession>A0A0V0RVM9</accession>
<dbReference type="AlphaFoldDB" id="A0A0V0RVM9"/>
<reference evidence="1 2" key="1">
    <citation type="submission" date="2015-01" db="EMBL/GenBank/DDBJ databases">
        <title>Evolution of Trichinella species and genotypes.</title>
        <authorList>
            <person name="Korhonen P.K."/>
            <person name="Edoardo P."/>
            <person name="Giuseppe L.R."/>
            <person name="Gasser R.B."/>
        </authorList>
    </citation>
    <scope>NUCLEOTIDE SEQUENCE [LARGE SCALE GENOMIC DNA]</scope>
    <source>
        <strain evidence="1">ISS37</strain>
    </source>
</reference>
<organism evidence="1 2">
    <name type="scientific">Trichinella nelsoni</name>
    <dbReference type="NCBI Taxonomy" id="6336"/>
    <lineage>
        <taxon>Eukaryota</taxon>
        <taxon>Metazoa</taxon>
        <taxon>Ecdysozoa</taxon>
        <taxon>Nematoda</taxon>
        <taxon>Enoplea</taxon>
        <taxon>Dorylaimia</taxon>
        <taxon>Trichinellida</taxon>
        <taxon>Trichinellidae</taxon>
        <taxon>Trichinella</taxon>
    </lineage>
</organism>
<sequence length="67" mass="7820">MRKCSAEICKCACGWSINDNFSEKYLFISDLLNKKAQAESKRISFHMNDKLHIFLKNTRCYAQQSLV</sequence>
<keyword evidence="2" id="KW-1185">Reference proteome</keyword>
<gene>
    <name evidence="1" type="ORF">T07_14167</name>
</gene>
<protein>
    <submittedName>
        <fullName evidence="1">Uncharacterized protein</fullName>
    </submittedName>
</protein>
<evidence type="ECO:0000313" key="1">
    <source>
        <dbReference type="EMBL" id="KRX18529.1"/>
    </source>
</evidence>
<dbReference type="EMBL" id="JYDL01000071">
    <property type="protein sequence ID" value="KRX18529.1"/>
    <property type="molecule type" value="Genomic_DNA"/>
</dbReference>
<proteinExistence type="predicted"/>
<evidence type="ECO:0000313" key="2">
    <source>
        <dbReference type="Proteomes" id="UP000054630"/>
    </source>
</evidence>